<organism evidence="2 3">
    <name type="scientific">Hymenobacter gummosus</name>
    <dbReference type="NCBI Taxonomy" id="1776032"/>
    <lineage>
        <taxon>Bacteria</taxon>
        <taxon>Pseudomonadati</taxon>
        <taxon>Bacteroidota</taxon>
        <taxon>Cytophagia</taxon>
        <taxon>Cytophagales</taxon>
        <taxon>Hymenobacteraceae</taxon>
        <taxon>Hymenobacter</taxon>
    </lineage>
</organism>
<dbReference type="Proteomes" id="UP000282184">
    <property type="component" value="Unassembled WGS sequence"/>
</dbReference>
<evidence type="ECO:0000313" key="2">
    <source>
        <dbReference type="EMBL" id="RTQ44014.1"/>
    </source>
</evidence>
<gene>
    <name evidence="2" type="ORF">EJV47_27770</name>
</gene>
<dbReference type="AlphaFoldDB" id="A0A3S0J9U4"/>
<feature type="non-terminal residue" evidence="2">
    <location>
        <position position="97"/>
    </location>
</feature>
<comment type="caution">
    <text evidence="2">The sequence shown here is derived from an EMBL/GenBank/DDBJ whole genome shotgun (WGS) entry which is preliminary data.</text>
</comment>
<proteinExistence type="predicted"/>
<reference evidence="2 3" key="1">
    <citation type="submission" date="2018-12" db="EMBL/GenBank/DDBJ databases">
        <title>Hymenobacter gummosus sp. nov., isolated from a spring.</title>
        <authorList>
            <person name="Nie L."/>
        </authorList>
    </citation>
    <scope>NUCLEOTIDE SEQUENCE [LARGE SCALE GENOMIC DNA]</scope>
    <source>
        <strain evidence="2 3">KCTC 52166</strain>
    </source>
</reference>
<dbReference type="EMBL" id="RXOF01000047">
    <property type="protein sequence ID" value="RTQ44014.1"/>
    <property type="molecule type" value="Genomic_DNA"/>
</dbReference>
<sequence>MNAGNLNGRNGMVRGSGKVAGNYRNRYDGRVYNSGVRELNGSGYVGLNKSWGYSHLTVSSFNKRLGLIEGARDSASGRFAKDVLALNDFIITRPVTR</sequence>
<evidence type="ECO:0000313" key="3">
    <source>
        <dbReference type="Proteomes" id="UP000282184"/>
    </source>
</evidence>
<keyword evidence="2" id="KW-0675">Receptor</keyword>
<accession>A0A3S0J9U4</accession>
<protein>
    <submittedName>
        <fullName evidence="2">TonB-dependent receptor</fullName>
    </submittedName>
</protein>
<feature type="non-terminal residue" evidence="2">
    <location>
        <position position="1"/>
    </location>
</feature>
<name>A0A3S0J9U4_9BACT</name>
<evidence type="ECO:0000256" key="1">
    <source>
        <dbReference type="SAM" id="MobiDB-lite"/>
    </source>
</evidence>
<keyword evidence="3" id="KW-1185">Reference proteome</keyword>
<feature type="region of interest" description="Disordered" evidence="1">
    <location>
        <begin position="1"/>
        <end position="22"/>
    </location>
</feature>